<feature type="transmembrane region" description="Helical" evidence="2">
    <location>
        <begin position="114"/>
        <end position="136"/>
    </location>
</feature>
<evidence type="ECO:0000256" key="2">
    <source>
        <dbReference type="SAM" id="Phobius"/>
    </source>
</evidence>
<keyword evidence="2" id="KW-0812">Transmembrane</keyword>
<dbReference type="GeneID" id="81442356"/>
<keyword evidence="2" id="KW-1133">Transmembrane helix</keyword>
<keyword evidence="2" id="KW-0472">Membrane</keyword>
<accession>A0A9W9RQZ2</accession>
<protein>
    <submittedName>
        <fullName evidence="3">Uncharacterized protein</fullName>
    </submittedName>
</protein>
<evidence type="ECO:0000256" key="1">
    <source>
        <dbReference type="SAM" id="MobiDB-lite"/>
    </source>
</evidence>
<reference evidence="3" key="1">
    <citation type="submission" date="2022-11" db="EMBL/GenBank/DDBJ databases">
        <authorList>
            <person name="Petersen C."/>
        </authorList>
    </citation>
    <scope>NUCLEOTIDE SEQUENCE</scope>
    <source>
        <strain evidence="3">IBT 29864</strain>
    </source>
</reference>
<sequence length="210" mass="22496">MVVSASAWNVGPGGRSSDQTHDAFGDVVEAILAAMGTNGLTNVSPWAMVQGSVTPGQYCAPAWVKALMPQGPGALGKGGILWNMSGVDTTNMTKFTTTATANGYAYASSRSTTITAIIVLLIYCVMVVPHTIYTFWTGWSSSSWDSIPEIVALAMQSTPTEILENTGAGISTTRVFSEPVQVWDMGQRLELTFRDTRNGGIEIKENETYR</sequence>
<gene>
    <name evidence="3" type="ORF">N7496_010264</name>
</gene>
<keyword evidence="4" id="KW-1185">Reference proteome</keyword>
<proteinExistence type="predicted"/>
<dbReference type="Proteomes" id="UP001147782">
    <property type="component" value="Unassembled WGS sequence"/>
</dbReference>
<evidence type="ECO:0000313" key="4">
    <source>
        <dbReference type="Proteomes" id="UP001147782"/>
    </source>
</evidence>
<dbReference type="RefSeq" id="XP_056552177.1">
    <property type="nucleotide sequence ID" value="XM_056703177.1"/>
</dbReference>
<organism evidence="3 4">
    <name type="scientific">Penicillium cataractarum</name>
    <dbReference type="NCBI Taxonomy" id="2100454"/>
    <lineage>
        <taxon>Eukaryota</taxon>
        <taxon>Fungi</taxon>
        <taxon>Dikarya</taxon>
        <taxon>Ascomycota</taxon>
        <taxon>Pezizomycotina</taxon>
        <taxon>Eurotiomycetes</taxon>
        <taxon>Eurotiomycetidae</taxon>
        <taxon>Eurotiales</taxon>
        <taxon>Aspergillaceae</taxon>
        <taxon>Penicillium</taxon>
    </lineage>
</organism>
<reference evidence="3" key="2">
    <citation type="journal article" date="2023" name="IMA Fungus">
        <title>Comparative genomic study of the Penicillium genus elucidates a diverse pangenome and 15 lateral gene transfer events.</title>
        <authorList>
            <person name="Petersen C."/>
            <person name="Sorensen T."/>
            <person name="Nielsen M.R."/>
            <person name="Sondergaard T.E."/>
            <person name="Sorensen J.L."/>
            <person name="Fitzpatrick D.A."/>
            <person name="Frisvad J.C."/>
            <person name="Nielsen K.L."/>
        </authorList>
    </citation>
    <scope>NUCLEOTIDE SEQUENCE</scope>
    <source>
        <strain evidence="3">IBT 29864</strain>
    </source>
</reference>
<dbReference type="AlphaFoldDB" id="A0A9W9RQZ2"/>
<dbReference type="EMBL" id="JAPZBS010000008">
    <property type="protein sequence ID" value="KAJ5364551.1"/>
    <property type="molecule type" value="Genomic_DNA"/>
</dbReference>
<dbReference type="OrthoDB" id="5342924at2759"/>
<feature type="region of interest" description="Disordered" evidence="1">
    <location>
        <begin position="1"/>
        <end position="20"/>
    </location>
</feature>
<evidence type="ECO:0000313" key="3">
    <source>
        <dbReference type="EMBL" id="KAJ5364551.1"/>
    </source>
</evidence>
<comment type="caution">
    <text evidence="3">The sequence shown here is derived from an EMBL/GenBank/DDBJ whole genome shotgun (WGS) entry which is preliminary data.</text>
</comment>
<name>A0A9W9RQZ2_9EURO</name>